<feature type="region of interest" description="Disordered" evidence="1">
    <location>
        <begin position="172"/>
        <end position="192"/>
    </location>
</feature>
<dbReference type="AlphaFoldDB" id="A0A1A9ZSI7"/>
<dbReference type="Proteomes" id="UP000092445">
    <property type="component" value="Unassembled WGS sequence"/>
</dbReference>
<dbReference type="EnsemblMetazoa" id="GPAI023644-RA">
    <property type="protein sequence ID" value="GPAI023644-PA"/>
    <property type="gene ID" value="GPAI023644"/>
</dbReference>
<dbReference type="VEuPathDB" id="VectorBase:GPAI023644"/>
<sequence>MKLDWNEGVAINIETEWAKIEKNIAKLHTVSTQVNKRPSAQVVTHGLSNASERAYGYGLHTSSTRDVDGHTLTPAAPCLLPINSHISLQRHGKLLEKKSEETTFKNKRIIGAKTNLEYIICNFDPMSVKFLPQMILNLPQAQKPWRLCRPIDKGNFSEVSLSSNHICIPVATDGGNSSEQKANDEDNEDFAL</sequence>
<reference evidence="2" key="2">
    <citation type="submission" date="2020-05" db="UniProtKB">
        <authorList>
            <consortium name="EnsemblMetazoa"/>
        </authorList>
    </citation>
    <scope>IDENTIFICATION</scope>
    <source>
        <strain evidence="2">IAEA</strain>
    </source>
</reference>
<reference evidence="3" key="1">
    <citation type="submission" date="2014-03" db="EMBL/GenBank/DDBJ databases">
        <authorList>
            <person name="Aksoy S."/>
            <person name="Warren W."/>
            <person name="Wilson R.K."/>
        </authorList>
    </citation>
    <scope>NUCLEOTIDE SEQUENCE [LARGE SCALE GENOMIC DNA]</scope>
    <source>
        <strain evidence="3">IAEA</strain>
    </source>
</reference>
<name>A0A1A9ZSI7_GLOPL</name>
<evidence type="ECO:0000256" key="1">
    <source>
        <dbReference type="SAM" id="MobiDB-lite"/>
    </source>
</evidence>
<proteinExistence type="predicted"/>
<protein>
    <submittedName>
        <fullName evidence="2">Uncharacterized protein</fullName>
    </submittedName>
</protein>
<accession>A0A1A9ZSI7</accession>
<organism evidence="2 3">
    <name type="scientific">Glossina pallidipes</name>
    <name type="common">Tsetse fly</name>
    <dbReference type="NCBI Taxonomy" id="7398"/>
    <lineage>
        <taxon>Eukaryota</taxon>
        <taxon>Metazoa</taxon>
        <taxon>Ecdysozoa</taxon>
        <taxon>Arthropoda</taxon>
        <taxon>Hexapoda</taxon>
        <taxon>Insecta</taxon>
        <taxon>Pterygota</taxon>
        <taxon>Neoptera</taxon>
        <taxon>Endopterygota</taxon>
        <taxon>Diptera</taxon>
        <taxon>Brachycera</taxon>
        <taxon>Muscomorpha</taxon>
        <taxon>Hippoboscoidea</taxon>
        <taxon>Glossinidae</taxon>
        <taxon>Glossina</taxon>
    </lineage>
</organism>
<evidence type="ECO:0000313" key="2">
    <source>
        <dbReference type="EnsemblMetazoa" id="GPAI023644-PA"/>
    </source>
</evidence>
<keyword evidence="3" id="KW-1185">Reference proteome</keyword>
<evidence type="ECO:0000313" key="3">
    <source>
        <dbReference type="Proteomes" id="UP000092445"/>
    </source>
</evidence>